<dbReference type="AlphaFoldDB" id="A0AAD9HNC6"/>
<proteinExistence type="predicted"/>
<sequence>MTEVLSTDQDMCHTPRPTNHSLRSDAGNKADTRQLHLPPPSSSRLQDKRPRHSPRKKAPVQATRLRFSGSEKATNQSAPSTLHLVSSAPSLPRLPSLNSATHLRLPATSPESTHNCEIQPVFLAQIRTSEFLPHTRPRENFFPFFSHRLLRLLLSHTTN</sequence>
<comment type="caution">
    <text evidence="2">The sequence shown here is derived from an EMBL/GenBank/DDBJ whole genome shotgun (WGS) entry which is preliminary data.</text>
</comment>
<feature type="region of interest" description="Disordered" evidence="1">
    <location>
        <begin position="1"/>
        <end position="93"/>
    </location>
</feature>
<gene>
    <name evidence="2" type="ORF">LX32DRAFT_207751</name>
</gene>
<name>A0AAD9HNC6_9PEZI</name>
<reference evidence="2" key="1">
    <citation type="submission" date="2021-06" db="EMBL/GenBank/DDBJ databases">
        <title>Comparative genomics, transcriptomics and evolutionary studies reveal genomic signatures of adaptation to plant cell wall in hemibiotrophic fungi.</title>
        <authorList>
            <consortium name="DOE Joint Genome Institute"/>
            <person name="Baroncelli R."/>
            <person name="Diaz J.F."/>
            <person name="Benocci T."/>
            <person name="Peng M."/>
            <person name="Battaglia E."/>
            <person name="Haridas S."/>
            <person name="Andreopoulos W."/>
            <person name="Labutti K."/>
            <person name="Pangilinan J."/>
            <person name="Floch G.L."/>
            <person name="Makela M.R."/>
            <person name="Henrissat B."/>
            <person name="Grigoriev I.V."/>
            <person name="Crouch J.A."/>
            <person name="De Vries R.P."/>
            <person name="Sukno S.A."/>
            <person name="Thon M.R."/>
        </authorList>
    </citation>
    <scope>NUCLEOTIDE SEQUENCE</scope>
    <source>
        <strain evidence="2">MAFF235873</strain>
    </source>
</reference>
<feature type="compositionally biased region" description="Polar residues" evidence="1">
    <location>
        <begin position="71"/>
        <end position="84"/>
    </location>
</feature>
<feature type="compositionally biased region" description="Basic residues" evidence="1">
    <location>
        <begin position="49"/>
        <end position="58"/>
    </location>
</feature>
<evidence type="ECO:0000313" key="3">
    <source>
        <dbReference type="Proteomes" id="UP001232148"/>
    </source>
</evidence>
<evidence type="ECO:0000256" key="1">
    <source>
        <dbReference type="SAM" id="MobiDB-lite"/>
    </source>
</evidence>
<keyword evidence="3" id="KW-1185">Reference proteome</keyword>
<organism evidence="2 3">
    <name type="scientific">Colletotrichum zoysiae</name>
    <dbReference type="NCBI Taxonomy" id="1216348"/>
    <lineage>
        <taxon>Eukaryota</taxon>
        <taxon>Fungi</taxon>
        <taxon>Dikarya</taxon>
        <taxon>Ascomycota</taxon>
        <taxon>Pezizomycotina</taxon>
        <taxon>Sordariomycetes</taxon>
        <taxon>Hypocreomycetidae</taxon>
        <taxon>Glomerellales</taxon>
        <taxon>Glomerellaceae</taxon>
        <taxon>Colletotrichum</taxon>
        <taxon>Colletotrichum graminicola species complex</taxon>
    </lineage>
</organism>
<accession>A0AAD9HNC6</accession>
<dbReference type="Proteomes" id="UP001232148">
    <property type="component" value="Unassembled WGS sequence"/>
</dbReference>
<protein>
    <submittedName>
        <fullName evidence="2">Uncharacterized protein</fullName>
    </submittedName>
</protein>
<feature type="compositionally biased region" description="Basic and acidic residues" evidence="1">
    <location>
        <begin position="22"/>
        <end position="34"/>
    </location>
</feature>
<evidence type="ECO:0000313" key="2">
    <source>
        <dbReference type="EMBL" id="KAK2032281.1"/>
    </source>
</evidence>
<dbReference type="EMBL" id="MU842832">
    <property type="protein sequence ID" value="KAK2032281.1"/>
    <property type="molecule type" value="Genomic_DNA"/>
</dbReference>